<dbReference type="SFLD" id="SFLDS00003">
    <property type="entry name" value="Haloacid_Dehalogenase"/>
    <property type="match status" value="1"/>
</dbReference>
<reference evidence="9" key="1">
    <citation type="journal article" date="2010" name="Nature">
        <title>The Amphimedon queenslandica genome and the evolution of animal complexity.</title>
        <authorList>
            <person name="Srivastava M."/>
            <person name="Simakov O."/>
            <person name="Chapman J."/>
            <person name="Fahey B."/>
            <person name="Gauthier M.E."/>
            <person name="Mitros T."/>
            <person name="Richards G.S."/>
            <person name="Conaco C."/>
            <person name="Dacre M."/>
            <person name="Hellsten U."/>
            <person name="Larroux C."/>
            <person name="Putnam N.H."/>
            <person name="Stanke M."/>
            <person name="Adamska M."/>
            <person name="Darling A."/>
            <person name="Degnan S.M."/>
            <person name="Oakley T.H."/>
            <person name="Plachetzki D.C."/>
            <person name="Zhai Y."/>
            <person name="Adamski M."/>
            <person name="Calcino A."/>
            <person name="Cummins S.F."/>
            <person name="Goodstein D.M."/>
            <person name="Harris C."/>
            <person name="Jackson D.J."/>
            <person name="Leys S.P."/>
            <person name="Shu S."/>
            <person name="Woodcroft B.J."/>
            <person name="Vervoort M."/>
            <person name="Kosik K.S."/>
            <person name="Manning G."/>
            <person name="Degnan B.M."/>
            <person name="Rokhsar D.S."/>
        </authorList>
    </citation>
    <scope>NUCLEOTIDE SEQUENCE [LARGE SCALE GENOMIC DNA]</scope>
</reference>
<dbReference type="SFLD" id="SFLDF00044">
    <property type="entry name" value="enolase-phosphatase"/>
    <property type="match status" value="1"/>
</dbReference>
<gene>
    <name evidence="8" type="primary">100634727</name>
</gene>
<dbReference type="GO" id="GO:0043874">
    <property type="term" value="F:acireductone synthase activity"/>
    <property type="evidence" value="ECO:0007669"/>
    <property type="project" value="UniProtKB-EC"/>
</dbReference>
<dbReference type="Proteomes" id="UP000007879">
    <property type="component" value="Unassembled WGS sequence"/>
</dbReference>
<evidence type="ECO:0000256" key="5">
    <source>
        <dbReference type="ARBA" id="ARBA00023167"/>
    </source>
</evidence>
<dbReference type="SFLD" id="SFLDG01133">
    <property type="entry name" value="C1.5.4:_Enolase-phosphatase_Li"/>
    <property type="match status" value="1"/>
</dbReference>
<keyword evidence="6" id="KW-0963">Cytoplasm</keyword>
<keyword evidence="4 6" id="KW-0460">Magnesium</keyword>
<evidence type="ECO:0000313" key="9">
    <source>
        <dbReference type="Proteomes" id="UP000007879"/>
    </source>
</evidence>
<dbReference type="CDD" id="cd01629">
    <property type="entry name" value="HAD_EP"/>
    <property type="match status" value="1"/>
</dbReference>
<dbReference type="Gene3D" id="3.40.50.1000">
    <property type="entry name" value="HAD superfamily/HAD-like"/>
    <property type="match status" value="1"/>
</dbReference>
<dbReference type="HAMAP" id="MF_01681">
    <property type="entry name" value="Salvage_MtnC"/>
    <property type="match status" value="1"/>
</dbReference>
<keyword evidence="6" id="KW-0539">Nucleus</keyword>
<dbReference type="InterPro" id="IPR027511">
    <property type="entry name" value="ENOPH1_eukaryotes"/>
</dbReference>
<dbReference type="SUPFAM" id="SSF56784">
    <property type="entry name" value="HAD-like"/>
    <property type="match status" value="1"/>
</dbReference>
<dbReference type="PANTHER" id="PTHR20371">
    <property type="entry name" value="ENOLASE-PHOSPHATASE E1"/>
    <property type="match status" value="1"/>
</dbReference>
<proteinExistence type="inferred from homology"/>
<evidence type="ECO:0000256" key="3">
    <source>
        <dbReference type="ARBA" id="ARBA00022801"/>
    </source>
</evidence>
<dbReference type="InParanoid" id="A0A1X7V9X7"/>
<evidence type="ECO:0000256" key="1">
    <source>
        <dbReference type="ARBA" id="ARBA00022605"/>
    </source>
</evidence>
<dbReference type="GO" id="GO:0000287">
    <property type="term" value="F:magnesium ion binding"/>
    <property type="evidence" value="ECO:0007669"/>
    <property type="project" value="UniProtKB-UniRule"/>
</dbReference>
<evidence type="ECO:0000256" key="7">
    <source>
        <dbReference type="SAM" id="MobiDB-lite"/>
    </source>
</evidence>
<comment type="pathway">
    <text evidence="6">Amino-acid biosynthesis; L-methionine biosynthesis via salvage pathway; L-methionine from S-methyl-5-thio-alpha-D-ribose 1-phosphate: step 4/6.</text>
</comment>
<comment type="similarity">
    <text evidence="6">Belongs to the HAD-like hydrolase superfamily. MasA/MtnC family.</text>
</comment>
<dbReference type="InterPro" id="IPR006439">
    <property type="entry name" value="HAD-SF_hydro_IA"/>
</dbReference>
<evidence type="ECO:0000256" key="4">
    <source>
        <dbReference type="ARBA" id="ARBA00022842"/>
    </source>
</evidence>
<dbReference type="eggNOG" id="KOG2630">
    <property type="taxonomic scope" value="Eukaryota"/>
</dbReference>
<comment type="cofactor">
    <cofactor evidence="6">
        <name>Mg(2+)</name>
        <dbReference type="ChEBI" id="CHEBI:18420"/>
    </cofactor>
    <text evidence="6">Binds 1 Mg(2+) ion per subunit.</text>
</comment>
<keyword evidence="1 6" id="KW-0028">Amino-acid biosynthesis</keyword>
<comment type="catalytic activity">
    <reaction evidence="6">
        <text>5-methylsulfanyl-2,3-dioxopentyl phosphate + H2O = 1,2-dihydroxy-5-(methylsulfanyl)pent-1-en-3-one + phosphate</text>
        <dbReference type="Rhea" id="RHEA:21700"/>
        <dbReference type="ChEBI" id="CHEBI:15377"/>
        <dbReference type="ChEBI" id="CHEBI:43474"/>
        <dbReference type="ChEBI" id="CHEBI:49252"/>
        <dbReference type="ChEBI" id="CHEBI:58828"/>
        <dbReference type="EC" id="3.1.3.77"/>
    </reaction>
</comment>
<keyword evidence="2 6" id="KW-0479">Metal-binding</keyword>
<organism evidence="8">
    <name type="scientific">Amphimedon queenslandica</name>
    <name type="common">Sponge</name>
    <dbReference type="NCBI Taxonomy" id="400682"/>
    <lineage>
        <taxon>Eukaryota</taxon>
        <taxon>Metazoa</taxon>
        <taxon>Porifera</taxon>
        <taxon>Demospongiae</taxon>
        <taxon>Heteroscleromorpha</taxon>
        <taxon>Haplosclerida</taxon>
        <taxon>Niphatidae</taxon>
        <taxon>Amphimedon</taxon>
    </lineage>
</organism>
<feature type="binding site" evidence="6">
    <location>
        <position position="20"/>
    </location>
    <ligand>
        <name>Mg(2+)</name>
        <dbReference type="ChEBI" id="CHEBI:18420"/>
    </ligand>
</feature>
<dbReference type="KEGG" id="aqu:100634727"/>
<accession>A0A1X7V9X7</accession>
<evidence type="ECO:0000256" key="2">
    <source>
        <dbReference type="ARBA" id="ARBA00022723"/>
    </source>
</evidence>
<dbReference type="PANTHER" id="PTHR20371:SF1">
    <property type="entry name" value="ENOLASE-PHOSPHATASE E1"/>
    <property type="match status" value="1"/>
</dbReference>
<keyword evidence="3 6" id="KW-0378">Hydrolase</keyword>
<dbReference type="InterPro" id="IPR023943">
    <property type="entry name" value="Enolase-ppase_E1"/>
</dbReference>
<evidence type="ECO:0000313" key="8">
    <source>
        <dbReference type="EnsemblMetazoa" id="Aqu2.1.37105_001"/>
    </source>
</evidence>
<feature type="region of interest" description="Disordered" evidence="7">
    <location>
        <begin position="285"/>
        <end position="311"/>
    </location>
</feature>
<dbReference type="OMA" id="LQGMVWE"/>
<dbReference type="EnsemblMetazoa" id="Aqu2.1.37105_001">
    <property type="protein sequence ID" value="Aqu2.1.37105_001"/>
    <property type="gene ID" value="Aqu2.1.37105"/>
</dbReference>
<sequence length="311" mass="34890">MDKGIDKESNFVSCKAVLLDIEGTTTSISFVKDVLFPYIVDNVEQHLLEHWNQNECMKDVSDLRERAAIDVANNVNGVSKIPSTDNEDCKSMRESVVQYVKLLVSEDRKVTALKELQGHMWRHAYEAGRIKGHVYSDVPLAMASWFKKRIKMYIYSSGSVEAQKLLFGNSVAGDLLKYISGHFDTKTGNKREPSSYTRIAKEIGMLPSQILFLTDVVQEADAALRSGMQSALVMRPGNKEVGEEGKQRFRTLSILTDLDLFRMEVEGSRQEESVGLGCDNDFQDDILPIDRPLSPPSKKSTDDTICSTLHT</sequence>
<dbReference type="GO" id="GO:0019509">
    <property type="term" value="P:L-methionine salvage from methylthioadenosine"/>
    <property type="evidence" value="ECO:0007669"/>
    <property type="project" value="UniProtKB-UniRule"/>
</dbReference>
<comment type="subcellular location">
    <subcellularLocation>
        <location evidence="6">Cytoplasm</location>
    </subcellularLocation>
    <subcellularLocation>
        <location evidence="6">Nucleus</location>
    </subcellularLocation>
</comment>
<dbReference type="NCBIfam" id="TIGR01549">
    <property type="entry name" value="HAD-SF-IA-v1"/>
    <property type="match status" value="1"/>
</dbReference>
<dbReference type="AlphaFoldDB" id="A0A1X7V9X7"/>
<comment type="function">
    <text evidence="6">Bifunctional enzyme that catalyzes the enolization of 2,3-diketo-5-methylthiopentyl-1-phosphate (DK-MTP-1-P) into the intermediate 2-hydroxy-3-keto-5-methylthiopentenyl-1-phosphate (HK-MTPenyl-1-P), which is then dephosphorylated to form the acireductone 1,2-dihydroxy-3-keto-5-methylthiopentene (DHK-MTPene).</text>
</comment>
<dbReference type="OrthoDB" id="272500at2759"/>
<dbReference type="STRING" id="400682.A0A1X7V9X7"/>
<comment type="subunit">
    <text evidence="6">Monomer.</text>
</comment>
<name>A0A1X7V9X7_AMPQE</name>
<feature type="binding site" evidence="6">
    <location>
        <begin position="156"/>
        <end position="157"/>
    </location>
    <ligand>
        <name>substrate</name>
    </ligand>
</feature>
<dbReference type="InterPro" id="IPR036412">
    <property type="entry name" value="HAD-like_sf"/>
</dbReference>
<dbReference type="InterPro" id="IPR023214">
    <property type="entry name" value="HAD_sf"/>
</dbReference>
<feature type="binding site" evidence="6">
    <location>
        <position position="22"/>
    </location>
    <ligand>
        <name>Mg(2+)</name>
        <dbReference type="ChEBI" id="CHEBI:18420"/>
    </ligand>
</feature>
<dbReference type="FunFam" id="3.40.50.1000:FF:000079">
    <property type="entry name" value="Enolase-phosphatase E1"/>
    <property type="match status" value="1"/>
</dbReference>
<dbReference type="NCBIfam" id="TIGR01691">
    <property type="entry name" value="enolase-ppase"/>
    <property type="match status" value="1"/>
</dbReference>
<dbReference type="EC" id="3.1.3.77" evidence="6"/>
<dbReference type="SFLD" id="SFLDG01129">
    <property type="entry name" value="C1.5:_HAD__Beta-PGM__Phosphata"/>
    <property type="match status" value="1"/>
</dbReference>
<dbReference type="GO" id="GO:0005634">
    <property type="term" value="C:nucleus"/>
    <property type="evidence" value="ECO:0007669"/>
    <property type="project" value="UniProtKB-SubCell"/>
</dbReference>
<reference evidence="8" key="2">
    <citation type="submission" date="2017-05" db="UniProtKB">
        <authorList>
            <consortium name="EnsemblMetazoa"/>
        </authorList>
    </citation>
    <scope>IDENTIFICATION</scope>
</reference>
<dbReference type="GO" id="GO:0005737">
    <property type="term" value="C:cytoplasm"/>
    <property type="evidence" value="ECO:0007669"/>
    <property type="project" value="UniProtKB-SubCell"/>
</dbReference>
<evidence type="ECO:0000256" key="6">
    <source>
        <dbReference type="HAMAP-Rule" id="MF_03117"/>
    </source>
</evidence>
<keyword evidence="5 6" id="KW-0486">Methionine biosynthesis</keyword>
<dbReference type="HAMAP" id="MF_03117">
    <property type="entry name" value="Salvage_MtnC_euk"/>
    <property type="match status" value="1"/>
</dbReference>
<protein>
    <recommendedName>
        <fullName evidence="6">Enolase-phosphatase E1</fullName>
        <ecNumber evidence="6">3.1.3.77</ecNumber>
    </recommendedName>
    <alternativeName>
        <fullName evidence="6">2,3-diketo-5-methylthio-1-phosphopentane phosphatase</fullName>
    </alternativeName>
</protein>
<feature type="binding site" evidence="6">
    <location>
        <position position="190"/>
    </location>
    <ligand>
        <name>substrate</name>
    </ligand>
</feature>
<keyword evidence="9" id="KW-1185">Reference proteome</keyword>
<dbReference type="Gene3D" id="1.10.720.60">
    <property type="match status" value="1"/>
</dbReference>
<feature type="binding site" evidence="6">
    <location>
        <position position="215"/>
    </location>
    <ligand>
        <name>Mg(2+)</name>
        <dbReference type="ChEBI" id="CHEBI:18420"/>
    </ligand>
</feature>
<comment type="pathway">
    <text evidence="6">Amino-acid biosynthesis; L-methionine biosynthesis via salvage pathway; L-methionine from S-methyl-5-thio-alpha-D-ribose 1-phosphate: step 3/6.</text>
</comment>
<dbReference type="EnsemblMetazoa" id="XM_003385033.2">
    <property type="protein sequence ID" value="XP_003385081.1"/>
    <property type="gene ID" value="LOC100634727"/>
</dbReference>
<dbReference type="Pfam" id="PF00702">
    <property type="entry name" value="Hydrolase"/>
    <property type="match status" value="1"/>
</dbReference>
<dbReference type="UniPathway" id="UPA00904">
    <property type="reaction ID" value="UER00876"/>
</dbReference>